<feature type="domain" description="CCR4-NOT transcription complex subunit 1" evidence="1">
    <location>
        <begin position="1"/>
        <end position="43"/>
    </location>
</feature>
<dbReference type="CDD" id="cd20710">
    <property type="entry name" value="NOT1_connector"/>
    <property type="match status" value="1"/>
</dbReference>
<dbReference type="PANTHER" id="PTHR13162">
    <property type="entry name" value="CCR4-NOT TRANSCRIPTION COMPLEX"/>
    <property type="match status" value="1"/>
</dbReference>
<evidence type="ECO:0000259" key="1">
    <source>
        <dbReference type="Pfam" id="PF12842"/>
    </source>
</evidence>
<comment type="caution">
    <text evidence="2">The sequence shown here is derived from an EMBL/GenBank/DDBJ whole genome shotgun (WGS) entry which is preliminary data.</text>
</comment>
<keyword evidence="3" id="KW-1185">Reference proteome</keyword>
<dbReference type="GO" id="GO:0017148">
    <property type="term" value="P:negative regulation of translation"/>
    <property type="evidence" value="ECO:0007669"/>
    <property type="project" value="InterPro"/>
</dbReference>
<dbReference type="GO" id="GO:0060090">
    <property type="term" value="F:molecular adaptor activity"/>
    <property type="evidence" value="ECO:0007669"/>
    <property type="project" value="TreeGrafter"/>
</dbReference>
<dbReference type="OrthoDB" id="1933107at2759"/>
<dbReference type="InterPro" id="IPR040398">
    <property type="entry name" value="Not1"/>
</dbReference>
<name>A0A2T6ZIS5_TUBBO</name>
<dbReference type="InterPro" id="IPR024557">
    <property type="entry name" value="CNOT1_dom_4"/>
</dbReference>
<protein>
    <recommendedName>
        <fullName evidence="1">CCR4-NOT transcription complex subunit 1 domain-containing protein</fullName>
    </recommendedName>
</protein>
<evidence type="ECO:0000313" key="2">
    <source>
        <dbReference type="EMBL" id="PUU75383.1"/>
    </source>
</evidence>
<feature type="domain" description="CCR4-NOT transcription complex subunit 1" evidence="1">
    <location>
        <begin position="46"/>
        <end position="84"/>
    </location>
</feature>
<dbReference type="GO" id="GO:0000288">
    <property type="term" value="P:nuclear-transcribed mRNA catabolic process, deadenylation-dependent decay"/>
    <property type="evidence" value="ECO:0007669"/>
    <property type="project" value="TreeGrafter"/>
</dbReference>
<gene>
    <name evidence="2" type="ORF">B9Z19DRAFT_1154049</name>
</gene>
<dbReference type="AlphaFoldDB" id="A0A2T6ZIS5"/>
<dbReference type="Proteomes" id="UP000244722">
    <property type="component" value="Unassembled WGS sequence"/>
</dbReference>
<accession>A0A2T6ZIS5</accession>
<dbReference type="EMBL" id="NESQ01000235">
    <property type="protein sequence ID" value="PUU75383.1"/>
    <property type="molecule type" value="Genomic_DNA"/>
</dbReference>
<evidence type="ECO:0000313" key="3">
    <source>
        <dbReference type="Proteomes" id="UP000244722"/>
    </source>
</evidence>
<organism evidence="2 3">
    <name type="scientific">Tuber borchii</name>
    <name type="common">White truffle</name>
    <dbReference type="NCBI Taxonomy" id="42251"/>
    <lineage>
        <taxon>Eukaryota</taxon>
        <taxon>Fungi</taxon>
        <taxon>Dikarya</taxon>
        <taxon>Ascomycota</taxon>
        <taxon>Pezizomycotina</taxon>
        <taxon>Pezizomycetes</taxon>
        <taxon>Pezizales</taxon>
        <taxon>Tuberaceae</taxon>
        <taxon>Tuber</taxon>
    </lineage>
</organism>
<dbReference type="GO" id="GO:0030015">
    <property type="term" value="C:CCR4-NOT core complex"/>
    <property type="evidence" value="ECO:0007669"/>
    <property type="project" value="InterPro"/>
</dbReference>
<dbReference type="PANTHER" id="PTHR13162:SF8">
    <property type="entry name" value="CCR4-NOT TRANSCRIPTION COMPLEX SUBUNIT 1"/>
    <property type="match status" value="1"/>
</dbReference>
<dbReference type="STRING" id="42251.A0A2T6ZIS5"/>
<proteinExistence type="predicted"/>
<dbReference type="GO" id="GO:0000932">
    <property type="term" value="C:P-body"/>
    <property type="evidence" value="ECO:0007669"/>
    <property type="project" value="TreeGrafter"/>
</dbReference>
<dbReference type="Pfam" id="PF12842">
    <property type="entry name" value="DUF3819"/>
    <property type="match status" value="2"/>
</dbReference>
<sequence length="320" mass="35620">MDRTIMEIIGSVVEKSATIASISTSQLIQKDFAREGDEGKIKQLLFVNANIDIVCQIIEKAIQERAIPDIDDGLNQASQLKKPHWELRTNRPFVSPGVSQVALHLSDQLRLKPGGLSPQQLSMYEDFNRMARVPNLESGRNSFESPFPSNFLPSASTVVEPPQAQQRAYQQSPGVSDAGQKEIQSKISALLSKVRKLAKKECREQRLKDLHAEHPLFQFIETIPSNASLAQPNMPCLKDTICTTIASSVYLILYTDTQNQMELEALGFLLQNVCELSLLTAKDVVMWLSQGQGDEIFNVPVTVMLLKTQLFALSHLDTIS</sequence>
<reference evidence="2 3" key="1">
    <citation type="submission" date="2017-04" db="EMBL/GenBank/DDBJ databases">
        <title>Draft genome sequence of Tuber borchii Vittad., a whitish edible truffle.</title>
        <authorList>
            <consortium name="DOE Joint Genome Institute"/>
            <person name="Murat C."/>
            <person name="Kuo A."/>
            <person name="Barry K.W."/>
            <person name="Clum A."/>
            <person name="Dockter R.B."/>
            <person name="Fauchery L."/>
            <person name="Iotti M."/>
            <person name="Kohler A."/>
            <person name="Labutti K."/>
            <person name="Lindquist E.A."/>
            <person name="Lipzen A."/>
            <person name="Ohm R.A."/>
            <person name="Wang M."/>
            <person name="Grigoriev I.V."/>
            <person name="Zambonelli A."/>
            <person name="Martin F.M."/>
        </authorList>
    </citation>
    <scope>NUCLEOTIDE SEQUENCE [LARGE SCALE GENOMIC DNA]</scope>
    <source>
        <strain evidence="2 3">Tbo3840</strain>
    </source>
</reference>